<keyword evidence="1" id="KW-0812">Transmembrane</keyword>
<gene>
    <name evidence="2" type="ORF">VNO80_02393</name>
</gene>
<evidence type="ECO:0000256" key="1">
    <source>
        <dbReference type="SAM" id="Phobius"/>
    </source>
</evidence>
<organism evidence="2 3">
    <name type="scientific">Phaseolus coccineus</name>
    <name type="common">Scarlet runner bean</name>
    <name type="synonym">Phaseolus multiflorus</name>
    <dbReference type="NCBI Taxonomy" id="3886"/>
    <lineage>
        <taxon>Eukaryota</taxon>
        <taxon>Viridiplantae</taxon>
        <taxon>Streptophyta</taxon>
        <taxon>Embryophyta</taxon>
        <taxon>Tracheophyta</taxon>
        <taxon>Spermatophyta</taxon>
        <taxon>Magnoliopsida</taxon>
        <taxon>eudicotyledons</taxon>
        <taxon>Gunneridae</taxon>
        <taxon>Pentapetalae</taxon>
        <taxon>rosids</taxon>
        <taxon>fabids</taxon>
        <taxon>Fabales</taxon>
        <taxon>Fabaceae</taxon>
        <taxon>Papilionoideae</taxon>
        <taxon>50 kb inversion clade</taxon>
        <taxon>NPAAA clade</taxon>
        <taxon>indigoferoid/millettioid clade</taxon>
        <taxon>Phaseoleae</taxon>
        <taxon>Phaseolus</taxon>
    </lineage>
</organism>
<protein>
    <submittedName>
        <fullName evidence="2">Uncharacterized protein</fullName>
    </submittedName>
</protein>
<dbReference type="Proteomes" id="UP001374584">
    <property type="component" value="Unassembled WGS sequence"/>
</dbReference>
<comment type="caution">
    <text evidence="2">The sequence shown here is derived from an EMBL/GenBank/DDBJ whole genome shotgun (WGS) entry which is preliminary data.</text>
</comment>
<dbReference type="AlphaFoldDB" id="A0AAN9NWL9"/>
<proteinExistence type="predicted"/>
<keyword evidence="3" id="KW-1185">Reference proteome</keyword>
<name>A0AAN9NWL9_PHACN</name>
<keyword evidence="1" id="KW-0472">Membrane</keyword>
<accession>A0AAN9NWL9</accession>
<feature type="transmembrane region" description="Helical" evidence="1">
    <location>
        <begin position="6"/>
        <end position="28"/>
    </location>
</feature>
<evidence type="ECO:0000313" key="2">
    <source>
        <dbReference type="EMBL" id="KAK7376973.1"/>
    </source>
</evidence>
<sequence>MCDSEVHVTALLETLMDFQLILILYTCYNTQICKKKKLTIEHQHERGRGSKTGGYRLGELLLFKGNNTLCHKV</sequence>
<reference evidence="2 3" key="1">
    <citation type="submission" date="2024-01" db="EMBL/GenBank/DDBJ databases">
        <title>The genomes of 5 underutilized Papilionoideae crops provide insights into root nodulation and disease resistanc.</title>
        <authorList>
            <person name="Jiang F."/>
        </authorList>
    </citation>
    <scope>NUCLEOTIDE SEQUENCE [LARGE SCALE GENOMIC DNA]</scope>
    <source>
        <strain evidence="2">JINMINGXINNONG_FW02</strain>
        <tissue evidence="2">Leaves</tissue>
    </source>
</reference>
<keyword evidence="1" id="KW-1133">Transmembrane helix</keyword>
<dbReference type="EMBL" id="JAYMYR010000002">
    <property type="protein sequence ID" value="KAK7376973.1"/>
    <property type="molecule type" value="Genomic_DNA"/>
</dbReference>
<evidence type="ECO:0000313" key="3">
    <source>
        <dbReference type="Proteomes" id="UP001374584"/>
    </source>
</evidence>